<name>A0A154IQF5_RHILE</name>
<comment type="function">
    <text evidence="2">Antitoxin component of a type II toxin-antitoxin (TA) system.</text>
</comment>
<dbReference type="EMBL" id="LVYU01000035">
    <property type="protein sequence ID" value="KZB02702.1"/>
    <property type="molecule type" value="Genomic_DNA"/>
</dbReference>
<dbReference type="Pfam" id="PF02604">
    <property type="entry name" value="PhdYeFM_antitox"/>
    <property type="match status" value="1"/>
</dbReference>
<dbReference type="RefSeq" id="WP_062940330.1">
    <property type="nucleotide sequence ID" value="NZ_CP171846.1"/>
</dbReference>
<dbReference type="AlphaFoldDB" id="A0A154IQF5"/>
<organism evidence="3">
    <name type="scientific">Rhizobium leguminosarum</name>
    <dbReference type="NCBI Taxonomy" id="384"/>
    <lineage>
        <taxon>Bacteria</taxon>
        <taxon>Pseudomonadati</taxon>
        <taxon>Pseudomonadota</taxon>
        <taxon>Alphaproteobacteria</taxon>
        <taxon>Hyphomicrobiales</taxon>
        <taxon>Rhizobiaceae</taxon>
        <taxon>Rhizobium/Agrobacterium group</taxon>
        <taxon>Rhizobium</taxon>
    </lineage>
</organism>
<dbReference type="InterPro" id="IPR036165">
    <property type="entry name" value="YefM-like_sf"/>
</dbReference>
<dbReference type="InterPro" id="IPR051416">
    <property type="entry name" value="phD-YefM_TA_antitoxins"/>
</dbReference>
<dbReference type="NCBIfam" id="TIGR01552">
    <property type="entry name" value="phd_fam"/>
    <property type="match status" value="1"/>
</dbReference>
<dbReference type="PANTHER" id="PTHR35377">
    <property type="entry name" value="ANTITOXIN VAPB49-RELATED-RELATED"/>
    <property type="match status" value="1"/>
</dbReference>
<dbReference type="SUPFAM" id="SSF143120">
    <property type="entry name" value="YefM-like"/>
    <property type="match status" value="1"/>
</dbReference>
<reference evidence="3" key="1">
    <citation type="submission" date="2016-03" db="EMBL/GenBank/DDBJ databases">
        <title>Microsymbionts genomes from the relict species Vavilovia formosa.</title>
        <authorList>
            <person name="Chirak E."/>
            <person name="Kimeklis A."/>
            <person name="Kopat V."/>
            <person name="Andronov E."/>
        </authorList>
    </citation>
    <scope>NUCLEOTIDE SEQUENCE [LARGE SCALE GENOMIC DNA]</scope>
    <source>
        <strain evidence="3">Vaf12</strain>
    </source>
</reference>
<dbReference type="Gene3D" id="3.40.1620.10">
    <property type="entry name" value="YefM-like domain"/>
    <property type="match status" value="1"/>
</dbReference>
<evidence type="ECO:0000256" key="2">
    <source>
        <dbReference type="RuleBase" id="RU362080"/>
    </source>
</evidence>
<evidence type="ECO:0000313" key="3">
    <source>
        <dbReference type="EMBL" id="KZB02702.1"/>
    </source>
</evidence>
<evidence type="ECO:0000256" key="1">
    <source>
        <dbReference type="ARBA" id="ARBA00009981"/>
    </source>
</evidence>
<sequence>MASVTLAEAKAHLSELLNRVEAGEVVEIFRHGKPVARLVPVKTRKKPIDVERLKAMTALMRPSSEPIDSATFIRDMRDTDRY</sequence>
<accession>A0A154IQF5</accession>
<comment type="caution">
    <text evidence="3">The sequence shown here is derived from an EMBL/GenBank/DDBJ whole genome shotgun (WGS) entry which is preliminary data.</text>
</comment>
<comment type="similarity">
    <text evidence="1 2">Belongs to the phD/YefM antitoxin family.</text>
</comment>
<protein>
    <recommendedName>
        <fullName evidence="2">Antitoxin</fullName>
    </recommendedName>
</protein>
<proteinExistence type="inferred from homology"/>
<gene>
    <name evidence="3" type="ORF">A4A59_09285</name>
</gene>
<dbReference type="InterPro" id="IPR006442">
    <property type="entry name" value="Antitoxin_Phd/YefM"/>
</dbReference>